<proteinExistence type="predicted"/>
<dbReference type="InterPro" id="IPR046579">
    <property type="entry name" value="DUF6639"/>
</dbReference>
<sequence>MKTCQLKIFQISILCLGYCFGYGCVIVPAFWVAMVEASQYRCEAIPEILISAPNDSMVDYVCDAADRATGFLGRYKLQPNRPIEIEIIEEIINRDGYTAVGSYDRQSDRILMMSLPAIFHSSQSPQMYHMPFDEEHYVGALAHEITHAIFQHNAKNIEEQWTNAAQEYLAHATQLGVLSAARRAQIIHTEATGPWEPGDEISVTYMGFNPTGFAVKSYLHLTQLSDPQVFIQILLHHNWLYVSVP</sequence>
<keyword evidence="1" id="KW-1133">Transmembrane helix</keyword>
<organism evidence="2 3">
    <name type="scientific">Amphritea atlantica</name>
    <dbReference type="NCBI Taxonomy" id="355243"/>
    <lineage>
        <taxon>Bacteria</taxon>
        <taxon>Pseudomonadati</taxon>
        <taxon>Pseudomonadota</taxon>
        <taxon>Gammaproteobacteria</taxon>
        <taxon>Oceanospirillales</taxon>
        <taxon>Oceanospirillaceae</taxon>
        <taxon>Amphritea</taxon>
    </lineage>
</organism>
<gene>
    <name evidence="2" type="ORF">KDX31_08025</name>
</gene>
<evidence type="ECO:0000313" key="3">
    <source>
        <dbReference type="Proteomes" id="UP001059950"/>
    </source>
</evidence>
<dbReference type="Pfam" id="PF20344">
    <property type="entry name" value="DUF6639"/>
    <property type="match status" value="1"/>
</dbReference>
<evidence type="ECO:0000256" key="1">
    <source>
        <dbReference type="SAM" id="Phobius"/>
    </source>
</evidence>
<keyword evidence="3" id="KW-1185">Reference proteome</keyword>
<keyword evidence="1" id="KW-0812">Transmembrane</keyword>
<evidence type="ECO:0008006" key="4">
    <source>
        <dbReference type="Google" id="ProtNLM"/>
    </source>
</evidence>
<dbReference type="EMBL" id="CP073344">
    <property type="protein sequence ID" value="UTW04934.1"/>
    <property type="molecule type" value="Genomic_DNA"/>
</dbReference>
<accession>A0ABY5GYS9</accession>
<keyword evidence="1" id="KW-0472">Membrane</keyword>
<reference evidence="2" key="1">
    <citation type="submission" date="2021-04" db="EMBL/GenBank/DDBJ databases">
        <title>Oceanospirillales bacteria with DddD are important DMSP degraders in coastal seawater.</title>
        <authorList>
            <person name="Liu J."/>
        </authorList>
    </citation>
    <scope>NUCLEOTIDE SEQUENCE</scope>
    <source>
        <strain evidence="2">GY6</strain>
    </source>
</reference>
<protein>
    <recommendedName>
        <fullName evidence="4">Peptidase MA superfamily protein</fullName>
    </recommendedName>
</protein>
<dbReference type="PROSITE" id="PS51257">
    <property type="entry name" value="PROKAR_LIPOPROTEIN"/>
    <property type="match status" value="1"/>
</dbReference>
<name>A0ABY5GYS9_9GAMM</name>
<evidence type="ECO:0000313" key="2">
    <source>
        <dbReference type="EMBL" id="UTW04934.1"/>
    </source>
</evidence>
<dbReference type="Proteomes" id="UP001059950">
    <property type="component" value="Chromosome"/>
</dbReference>
<feature type="transmembrane region" description="Helical" evidence="1">
    <location>
        <begin position="12"/>
        <end position="34"/>
    </location>
</feature>